<dbReference type="Pfam" id="PF00429">
    <property type="entry name" value="TLV_coat"/>
    <property type="match status" value="1"/>
</dbReference>
<evidence type="ECO:0000313" key="2">
    <source>
        <dbReference type="EMBL" id="KAK9981008.1"/>
    </source>
</evidence>
<dbReference type="SUPFAM" id="SSF58069">
    <property type="entry name" value="Virus ectodomain"/>
    <property type="match status" value="1"/>
</dbReference>
<keyword evidence="1" id="KW-1133">Transmembrane helix</keyword>
<keyword evidence="3" id="KW-1185">Reference proteome</keyword>
<evidence type="ECO:0000256" key="1">
    <source>
        <dbReference type="SAM" id="Phobius"/>
    </source>
</evidence>
<name>A0AAW2B6C8_CULAL</name>
<dbReference type="InterPro" id="IPR018154">
    <property type="entry name" value="TLV/ENV_coat_polyprotein"/>
</dbReference>
<reference evidence="2 3" key="1">
    <citation type="submission" date="2024-05" db="EMBL/GenBank/DDBJ databases">
        <title>A high-quality chromosomal-level genome assembly of Topmouth culter (Culter alburnus).</title>
        <authorList>
            <person name="Zhao H."/>
        </authorList>
    </citation>
    <scope>NUCLEOTIDE SEQUENCE [LARGE SCALE GENOMIC DNA]</scope>
    <source>
        <strain evidence="2">CATC2023</strain>
        <tissue evidence="2">Muscle</tissue>
    </source>
</reference>
<feature type="transmembrane region" description="Helical" evidence="1">
    <location>
        <begin position="370"/>
        <end position="393"/>
    </location>
</feature>
<keyword evidence="1" id="KW-0812">Transmembrane</keyword>
<dbReference type="AlphaFoldDB" id="A0AAW2B6C8"/>
<comment type="caution">
    <text evidence="2">The sequence shown here is derived from an EMBL/GenBank/DDBJ whole genome shotgun (WGS) entry which is preliminary data.</text>
</comment>
<sequence length="419" mass="45972">MTWMGSEGAGRGAANEGVQKAMMKCQGNKACTLALLQKEELEINTSCWVCLQMTHAWEAAPLTVDTMKDIICLIQLQMTEVLRAAADIEEGRLPTKFPAPVCTTKYIHSKPEVPIPPLRVTHRQGDVCVCRKEQAAGWTVSAGKSDCRVRIDVRGGINNCTATIRGAIVNFTCPFSRLKDTSPAAVWVCGDKAYHYMPRKGWSGYCYPALMNVGTSVYLPQGESAQKGRKKRGVEIMPETLPAHYKGYALSDPWTSRGVNFGWSMLMGAGTAVSINKINGLTWTVLAIANSTENALTMVNDEMKQIRIAVIQNRLVLDMLTAEKGGVCKMLGTSCCFHIPDFSDNITSVIAHMKEAVKEPQLITHGWTSWLLYTVLPIGVTSLVLIMCLPCMFQCVNFCEKSGEVTSNGETAFTLMTCF</sequence>
<dbReference type="PANTHER" id="PTHR10424">
    <property type="entry name" value="VIRAL ENVELOPE PROTEIN"/>
    <property type="match status" value="1"/>
</dbReference>
<protein>
    <submittedName>
        <fullName evidence="2">Uncharacterized protein</fullName>
    </submittedName>
</protein>
<gene>
    <name evidence="2" type="ORF">ABG768_000580</name>
</gene>
<dbReference type="Proteomes" id="UP001479290">
    <property type="component" value="Unassembled WGS sequence"/>
</dbReference>
<accession>A0AAW2B6C8</accession>
<dbReference type="Gene3D" id="1.10.287.210">
    <property type="match status" value="1"/>
</dbReference>
<dbReference type="EMBL" id="JAWDJR010000001">
    <property type="protein sequence ID" value="KAK9981008.1"/>
    <property type="molecule type" value="Genomic_DNA"/>
</dbReference>
<evidence type="ECO:0000313" key="3">
    <source>
        <dbReference type="Proteomes" id="UP001479290"/>
    </source>
</evidence>
<organism evidence="2 3">
    <name type="scientific">Culter alburnus</name>
    <name type="common">Topmouth culter</name>
    <dbReference type="NCBI Taxonomy" id="194366"/>
    <lineage>
        <taxon>Eukaryota</taxon>
        <taxon>Metazoa</taxon>
        <taxon>Chordata</taxon>
        <taxon>Craniata</taxon>
        <taxon>Vertebrata</taxon>
        <taxon>Euteleostomi</taxon>
        <taxon>Actinopterygii</taxon>
        <taxon>Neopterygii</taxon>
        <taxon>Teleostei</taxon>
        <taxon>Ostariophysi</taxon>
        <taxon>Cypriniformes</taxon>
        <taxon>Xenocyprididae</taxon>
        <taxon>Xenocypridinae</taxon>
        <taxon>Culter</taxon>
    </lineage>
</organism>
<proteinExistence type="predicted"/>
<keyword evidence="1" id="KW-0472">Membrane</keyword>